<dbReference type="PANTHER" id="PTHR31187:SF1">
    <property type="entry name" value="ADP,ATP CARRIER PROTEIN 1"/>
    <property type="match status" value="1"/>
</dbReference>
<feature type="transmembrane region" description="Helical" evidence="9">
    <location>
        <begin position="237"/>
        <end position="258"/>
    </location>
</feature>
<protein>
    <recommendedName>
        <fullName evidence="9">ADP,ATP carrier protein</fullName>
    </recommendedName>
</protein>
<sequence length="540" mass="61037">MEFCKSKEFMSEDSSGCQEFGAFRRLIWPIYRHEMQKLIPMLLMFFLIAFNYNVLRTMKDTLVVTAKSSGAEVIPFIKVWVMFPGAVLMTLLFTRLTNRLTRERVFYVMMSIFLIYFFLFAFILYPNREILHPNAFADRLQLILPQGCMGLIAMFRNWTFTIFYVMSELWGNIILFVLFWGFANQVTKLHEAKRFYGLFGFGANLSGIVAGQVSVLLSKKAFNPHLPLGTNAWEQSMFSLISLVLISGVLTLIVFRYLNKKVLNEEADSSAKFELKKKKKMSLRENFRFLLNSKYLIYITVIVVSYNIVINLVEVVWKSQLRELYPSPNDYNLYINQVSTIIGIVATIAALFVSGNSLRKFGWTTTAMLTPLTLLVTSILFFGLFFFKDNLEGVAWALFGMSPLALVVLAGSVQNILCRGAKYTVFDATKEMAFVPLSDEYKVKGKAAIDGVCNRLGKSGGSMIHQSLLLYFVTFSASAPYVAAVLLVIISCWSVAVKFLGIEFNALTSDKSIQTVSRLEENAGDRLVSGDAVLAEQQAI</sequence>
<feature type="transmembrane region" description="Helical" evidence="9">
    <location>
        <begin position="75"/>
        <end position="93"/>
    </location>
</feature>
<comment type="subcellular location">
    <subcellularLocation>
        <location evidence="1 9">Membrane</location>
        <topology evidence="1 9">Multi-pass membrane protein</topology>
    </subcellularLocation>
</comment>
<dbReference type="AlphaFoldDB" id="F8LF87"/>
<organism evidence="10">
    <name type="scientific">Waddlia chondrophila 2032/99</name>
    <dbReference type="NCBI Taxonomy" id="765953"/>
    <lineage>
        <taxon>Bacteria</taxon>
        <taxon>Pseudomonadati</taxon>
        <taxon>Chlamydiota</taxon>
        <taxon>Chlamydiia</taxon>
        <taxon>Parachlamydiales</taxon>
        <taxon>Waddliaceae</taxon>
        <taxon>Waddlia</taxon>
    </lineage>
</organism>
<dbReference type="EMBL" id="FR872662">
    <property type="protein sequence ID" value="CCB92155.1"/>
    <property type="molecule type" value="Genomic_DNA"/>
</dbReference>
<dbReference type="PANTHER" id="PTHR31187">
    <property type="match status" value="1"/>
</dbReference>
<feature type="transmembrane region" description="Helical" evidence="9">
    <location>
        <begin position="393"/>
        <end position="413"/>
    </location>
</feature>
<dbReference type="NCBIfam" id="TIGR00769">
    <property type="entry name" value="AAA"/>
    <property type="match status" value="1"/>
</dbReference>
<dbReference type="SUPFAM" id="SSF103473">
    <property type="entry name" value="MFS general substrate transporter"/>
    <property type="match status" value="1"/>
</dbReference>
<feature type="transmembrane region" description="Helical" evidence="9">
    <location>
        <begin position="333"/>
        <end position="354"/>
    </location>
</feature>
<evidence type="ECO:0000256" key="4">
    <source>
        <dbReference type="ARBA" id="ARBA00022692"/>
    </source>
</evidence>
<accession>F8LF87</accession>
<reference evidence="10" key="1">
    <citation type="submission" date="2011-05" db="EMBL/GenBank/DDBJ databases">
        <title>Unity in variety -- the pan-genome of the Chlamydiae.</title>
        <authorList>
            <person name="Collingro A."/>
            <person name="Tischler P."/>
            <person name="Weinmaier T."/>
            <person name="Penz T."/>
            <person name="Heinz E."/>
            <person name="Brunham R.C."/>
            <person name="Read T.D."/>
            <person name="Bavoil P.M."/>
            <person name="Sachse K."/>
            <person name="Kahane S."/>
            <person name="Friedman M.G."/>
            <person name="Rattei T."/>
            <person name="Myers G.S.A."/>
            <person name="Horn M."/>
        </authorList>
    </citation>
    <scope>NUCLEOTIDE SEQUENCE</scope>
    <source>
        <strain evidence="10">2032/99</strain>
    </source>
</reference>
<keyword evidence="6 9" id="KW-0067">ATP-binding</keyword>
<feature type="transmembrane region" description="Helical" evidence="9">
    <location>
        <begin position="38"/>
        <end position="55"/>
    </location>
</feature>
<dbReference type="GO" id="GO:0005524">
    <property type="term" value="F:ATP binding"/>
    <property type="evidence" value="ECO:0007669"/>
    <property type="project" value="UniProtKB-KW"/>
</dbReference>
<evidence type="ECO:0000256" key="7">
    <source>
        <dbReference type="ARBA" id="ARBA00022989"/>
    </source>
</evidence>
<feature type="transmembrane region" description="Helical" evidence="9">
    <location>
        <begin position="366"/>
        <end position="387"/>
    </location>
</feature>
<dbReference type="InterPro" id="IPR004667">
    <property type="entry name" value="ADP_ATP_car_bac_type"/>
</dbReference>
<evidence type="ECO:0000256" key="1">
    <source>
        <dbReference type="ARBA" id="ARBA00004141"/>
    </source>
</evidence>
<keyword evidence="7 9" id="KW-1133">Transmembrane helix</keyword>
<keyword evidence="5 9" id="KW-0547">Nucleotide-binding</keyword>
<dbReference type="GO" id="GO:0016020">
    <property type="term" value="C:membrane"/>
    <property type="evidence" value="ECO:0007669"/>
    <property type="project" value="UniProtKB-SubCell"/>
</dbReference>
<dbReference type="GO" id="GO:0005471">
    <property type="term" value="F:ATP:ADP antiporter activity"/>
    <property type="evidence" value="ECO:0007669"/>
    <property type="project" value="InterPro"/>
</dbReference>
<evidence type="ECO:0000256" key="3">
    <source>
        <dbReference type="ARBA" id="ARBA00022448"/>
    </source>
</evidence>
<comment type="similarity">
    <text evidence="2 9">Belongs to the ADP/ATP translocase tlc family.</text>
</comment>
<name>F8LF87_9BACT</name>
<dbReference type="Pfam" id="PF03219">
    <property type="entry name" value="TLC"/>
    <property type="match status" value="1"/>
</dbReference>
<evidence type="ECO:0000256" key="9">
    <source>
        <dbReference type="RuleBase" id="RU363121"/>
    </source>
</evidence>
<dbReference type="InterPro" id="IPR036259">
    <property type="entry name" value="MFS_trans_sf"/>
</dbReference>
<evidence type="ECO:0000256" key="2">
    <source>
        <dbReference type="ARBA" id="ARBA00007127"/>
    </source>
</evidence>
<feature type="transmembrane region" description="Helical" evidence="9">
    <location>
        <begin position="468"/>
        <end position="496"/>
    </location>
</feature>
<feature type="transmembrane region" description="Helical" evidence="9">
    <location>
        <begin position="195"/>
        <end position="217"/>
    </location>
</feature>
<proteinExistence type="inferred from homology"/>
<evidence type="ECO:0000256" key="5">
    <source>
        <dbReference type="ARBA" id="ARBA00022741"/>
    </source>
</evidence>
<keyword evidence="8 9" id="KW-0472">Membrane</keyword>
<feature type="transmembrane region" description="Helical" evidence="9">
    <location>
        <begin position="295"/>
        <end position="313"/>
    </location>
</feature>
<gene>
    <name evidence="10" type="primary">tlcA-B</name>
    <name evidence="10" type="ORF">WCH_CA12900</name>
</gene>
<keyword evidence="4 9" id="KW-0812">Transmembrane</keyword>
<feature type="transmembrane region" description="Helical" evidence="9">
    <location>
        <begin position="162"/>
        <end position="183"/>
    </location>
</feature>
<evidence type="ECO:0000313" key="10">
    <source>
        <dbReference type="EMBL" id="CCB92155.1"/>
    </source>
</evidence>
<evidence type="ECO:0000256" key="8">
    <source>
        <dbReference type="ARBA" id="ARBA00023136"/>
    </source>
</evidence>
<feature type="transmembrane region" description="Helical" evidence="9">
    <location>
        <begin position="105"/>
        <end position="125"/>
    </location>
</feature>
<evidence type="ECO:0000256" key="6">
    <source>
        <dbReference type="ARBA" id="ARBA00022840"/>
    </source>
</evidence>
<keyword evidence="3 9" id="KW-0813">Transport</keyword>